<dbReference type="GeneID" id="13542210"/>
<dbReference type="EMBL" id="DS178363">
    <property type="protein sequence ID" value="EHS62592.1"/>
    <property type="molecule type" value="Genomic_DNA"/>
</dbReference>
<organism evidence="1 2">
    <name type="scientific">Puccinia graminis f. sp. tritici (strain CRL 75-36-700-3 / race SCCL)</name>
    <name type="common">Black stem rust fungus</name>
    <dbReference type="NCBI Taxonomy" id="418459"/>
    <lineage>
        <taxon>Eukaryota</taxon>
        <taxon>Fungi</taxon>
        <taxon>Dikarya</taxon>
        <taxon>Basidiomycota</taxon>
        <taxon>Pucciniomycotina</taxon>
        <taxon>Pucciniomycetes</taxon>
        <taxon>Pucciniales</taxon>
        <taxon>Pucciniaceae</taxon>
        <taxon>Puccinia</taxon>
    </lineage>
</organism>
<gene>
    <name evidence="1" type="ORF">PGTG_22566</name>
</gene>
<dbReference type="InParanoid" id="H6QUX9"/>
<keyword evidence="2" id="KW-1185">Reference proteome</keyword>
<dbReference type="Proteomes" id="UP000008783">
    <property type="component" value="Unassembled WGS sequence"/>
</dbReference>
<dbReference type="AlphaFoldDB" id="H6QUX9"/>
<name>H6QUX9_PUCGT</name>
<sequence>MEELLQWMDKDNNIIASLQTSIALIMKTKEKKKHSGSKPGRTEIHQNQLEGHQQLYNDYFAEHAIYPDYLFSH</sequence>
<protein>
    <submittedName>
        <fullName evidence="1">Uncharacterized protein</fullName>
    </submittedName>
</protein>
<accession>H6QUX9</accession>
<dbReference type="HOGENOM" id="CLU_2706027_0_0_1"/>
<evidence type="ECO:0000313" key="1">
    <source>
        <dbReference type="EMBL" id="EHS62592.1"/>
    </source>
</evidence>
<dbReference type="RefSeq" id="XP_003888678.1">
    <property type="nucleotide sequence ID" value="XM_003888629.1"/>
</dbReference>
<dbReference type="KEGG" id="pgr:PGTG_22566"/>
<dbReference type="VEuPathDB" id="FungiDB:PGTG_22566"/>
<proteinExistence type="predicted"/>
<evidence type="ECO:0000313" key="2">
    <source>
        <dbReference type="Proteomes" id="UP000008783"/>
    </source>
</evidence>
<reference evidence="2" key="1">
    <citation type="journal article" date="2011" name="Proc. Natl. Acad. Sci. U.S.A.">
        <title>Obligate biotrophy features unraveled by the genomic analysis of rust fungi.</title>
        <authorList>
            <person name="Duplessis S."/>
            <person name="Cuomo C.A."/>
            <person name="Lin Y.-C."/>
            <person name="Aerts A."/>
            <person name="Tisserant E."/>
            <person name="Veneault-Fourrey C."/>
            <person name="Joly D.L."/>
            <person name="Hacquard S."/>
            <person name="Amselem J."/>
            <person name="Cantarel B.L."/>
            <person name="Chiu R."/>
            <person name="Coutinho P.M."/>
            <person name="Feau N."/>
            <person name="Field M."/>
            <person name="Frey P."/>
            <person name="Gelhaye E."/>
            <person name="Goldberg J."/>
            <person name="Grabherr M.G."/>
            <person name="Kodira C.D."/>
            <person name="Kohler A."/>
            <person name="Kuees U."/>
            <person name="Lindquist E.A."/>
            <person name="Lucas S.M."/>
            <person name="Mago R."/>
            <person name="Mauceli E."/>
            <person name="Morin E."/>
            <person name="Murat C."/>
            <person name="Pangilinan J.L."/>
            <person name="Park R."/>
            <person name="Pearson M."/>
            <person name="Quesneville H."/>
            <person name="Rouhier N."/>
            <person name="Sakthikumar S."/>
            <person name="Salamov A.A."/>
            <person name="Schmutz J."/>
            <person name="Selles B."/>
            <person name="Shapiro H."/>
            <person name="Tanguay P."/>
            <person name="Tuskan G.A."/>
            <person name="Henrissat B."/>
            <person name="Van de Peer Y."/>
            <person name="Rouze P."/>
            <person name="Ellis J.G."/>
            <person name="Dodds P.N."/>
            <person name="Schein J.E."/>
            <person name="Zhong S."/>
            <person name="Hamelin R.C."/>
            <person name="Grigoriev I.V."/>
            <person name="Szabo L.J."/>
            <person name="Martin F."/>
        </authorList>
    </citation>
    <scope>NUCLEOTIDE SEQUENCE [LARGE SCALE GENOMIC DNA]</scope>
    <source>
        <strain evidence="2">CRL 75-36-700-3 / race SCCL</strain>
    </source>
</reference>